<dbReference type="Proteomes" id="UP000578531">
    <property type="component" value="Unassembled WGS sequence"/>
</dbReference>
<feature type="domain" description="Transcription factor IIIC subunit Tfc1/Sfc1 triple barrel" evidence="6">
    <location>
        <begin position="32"/>
        <end position="164"/>
    </location>
</feature>
<dbReference type="InterPro" id="IPR041499">
    <property type="entry name" value="Tfc1/Sfc1_N"/>
</dbReference>
<dbReference type="OrthoDB" id="5598268at2759"/>
<evidence type="ECO:0000313" key="7">
    <source>
        <dbReference type="EMBL" id="KAF6229803.1"/>
    </source>
</evidence>
<comment type="caution">
    <text evidence="7">The sequence shown here is derived from an EMBL/GenBank/DDBJ whole genome shotgun (WGS) entry which is preliminary data.</text>
</comment>
<dbReference type="GO" id="GO:0005634">
    <property type="term" value="C:nucleus"/>
    <property type="evidence" value="ECO:0007669"/>
    <property type="project" value="UniProtKB-SubCell"/>
</dbReference>
<dbReference type="GeneID" id="59292876"/>
<evidence type="ECO:0000259" key="5">
    <source>
        <dbReference type="Pfam" id="PF09734"/>
    </source>
</evidence>
<evidence type="ECO:0000256" key="3">
    <source>
        <dbReference type="ARBA" id="ARBA00023163"/>
    </source>
</evidence>
<comment type="subcellular location">
    <subcellularLocation>
        <location evidence="1">Nucleus</location>
    </subcellularLocation>
</comment>
<protein>
    <submittedName>
        <fullName evidence="7">Uncharacterized protein</fullName>
    </submittedName>
</protein>
<dbReference type="Pfam" id="PF17682">
    <property type="entry name" value="Tau95_N"/>
    <property type="match status" value="1"/>
</dbReference>
<feature type="domain" description="Transcription factor IIIC subunit 5 HTH" evidence="5">
    <location>
        <begin position="204"/>
        <end position="344"/>
    </location>
</feature>
<name>A0A8H6FJU2_9LECA</name>
<keyword evidence="4" id="KW-0539">Nucleus</keyword>
<keyword evidence="2" id="KW-0238">DNA-binding</keyword>
<evidence type="ECO:0000313" key="8">
    <source>
        <dbReference type="Proteomes" id="UP000578531"/>
    </source>
</evidence>
<dbReference type="PANTHER" id="PTHR13230:SF5">
    <property type="entry name" value="GENERAL TRANSCRIPTION FACTOR 3C POLYPEPTIDE 5"/>
    <property type="match status" value="1"/>
</dbReference>
<gene>
    <name evidence="7" type="ORF">HO173_011233</name>
</gene>
<dbReference type="Gene3D" id="3.30.200.160">
    <property type="entry name" value="TFIIIC, subcomplex tauA, subunit Sfc1, barrel domain"/>
    <property type="match status" value="1"/>
</dbReference>
<evidence type="ECO:0000259" key="6">
    <source>
        <dbReference type="Pfam" id="PF17682"/>
    </source>
</evidence>
<evidence type="ECO:0000256" key="4">
    <source>
        <dbReference type="ARBA" id="ARBA00023242"/>
    </source>
</evidence>
<dbReference type="GO" id="GO:0000127">
    <property type="term" value="C:transcription factor TFIIIC complex"/>
    <property type="evidence" value="ECO:0007669"/>
    <property type="project" value="InterPro"/>
</dbReference>
<accession>A0A8H6FJU2</accession>
<dbReference type="AlphaFoldDB" id="A0A8H6FJU2"/>
<dbReference type="GO" id="GO:0006384">
    <property type="term" value="P:transcription initiation at RNA polymerase III promoter"/>
    <property type="evidence" value="ECO:0007669"/>
    <property type="project" value="InterPro"/>
</dbReference>
<dbReference type="RefSeq" id="XP_037159995.1">
    <property type="nucleotide sequence ID" value="XM_037313114.1"/>
</dbReference>
<evidence type="ECO:0000256" key="1">
    <source>
        <dbReference type="ARBA" id="ARBA00004123"/>
    </source>
</evidence>
<dbReference type="GO" id="GO:0001003">
    <property type="term" value="F:RNA polymerase III type 2 promoter sequence-specific DNA binding"/>
    <property type="evidence" value="ECO:0007669"/>
    <property type="project" value="TreeGrafter"/>
</dbReference>
<sequence length="546" mass="61567">MEKVSGDKSTVSSCHKKPSYAPWYTVPKQPIVSVEHPFIIKDVDKGLATLGSPSKLEELVQEDDAIANLYLKPGDRMSKPLKSANVSTNNILLKVTVPKRTGLKRRRGAGGPYHEGAEIEMLGERAAPMVMDAQYLFRSMHDNPKSYQVEAIGTVHQTHRFRGMETLFPEAGFECADTVRHAGLRHLDREHAAHKEIPRTYITNRLYRQNPCVKRVVDHLGNVRTINVQAGPKITNPPVPFDVNVVPQGPSPDLPAIETLTPAMQRLVNKALSIMQDRPIFTRRALYNCMPGNDWDILGHNAAKYVYQYAGYMFSSGPWRDALVRYGVDPRTDPSFRIYQTMIFLLENERKDSRARFNRTRPDRTKTEQVSRKESHLFDGVTVSKDGKIWQVCDISEPFLKSLLSTNNLRKECHIERDGWYHNGTWAKAKIIMKAKIAAILDGVPSNDAAFAKVADEMPEIMRNNNRAATYLSPNATPEETHLASVIRTTAQMHYSANQDGTRGNDGYDDERDQDEEIAMPAVLDDGLIDPRITEAVSQFAPRFRG</sequence>
<organism evidence="7 8">
    <name type="scientific">Letharia columbiana</name>
    <dbReference type="NCBI Taxonomy" id="112416"/>
    <lineage>
        <taxon>Eukaryota</taxon>
        <taxon>Fungi</taxon>
        <taxon>Dikarya</taxon>
        <taxon>Ascomycota</taxon>
        <taxon>Pezizomycotina</taxon>
        <taxon>Lecanoromycetes</taxon>
        <taxon>OSLEUM clade</taxon>
        <taxon>Lecanoromycetidae</taxon>
        <taxon>Lecanorales</taxon>
        <taxon>Lecanorineae</taxon>
        <taxon>Parmeliaceae</taxon>
        <taxon>Letharia</taxon>
    </lineage>
</organism>
<dbReference type="Pfam" id="PF09734">
    <property type="entry name" value="Tau95"/>
    <property type="match status" value="1"/>
</dbReference>
<dbReference type="EMBL" id="JACCJC010000068">
    <property type="protein sequence ID" value="KAF6229803.1"/>
    <property type="molecule type" value="Genomic_DNA"/>
</dbReference>
<dbReference type="InterPro" id="IPR042536">
    <property type="entry name" value="TFIIIC_tauA_Sfc1"/>
</dbReference>
<evidence type="ECO:0000256" key="2">
    <source>
        <dbReference type="ARBA" id="ARBA00023125"/>
    </source>
</evidence>
<proteinExistence type="predicted"/>
<dbReference type="GO" id="GO:0001002">
    <property type="term" value="F:RNA polymerase III type 1 promoter sequence-specific DNA binding"/>
    <property type="evidence" value="ECO:0007669"/>
    <property type="project" value="TreeGrafter"/>
</dbReference>
<keyword evidence="8" id="KW-1185">Reference proteome</keyword>
<keyword evidence="3" id="KW-0804">Transcription</keyword>
<dbReference type="PANTHER" id="PTHR13230">
    <property type="entry name" value="GENERAL TRANSCRIPTION FACTOR IIIC, POLYPEPTIDE 5"/>
    <property type="match status" value="1"/>
</dbReference>
<dbReference type="InterPro" id="IPR019136">
    <property type="entry name" value="TF_IIIC_su-5_HTH"/>
</dbReference>
<reference evidence="7 8" key="1">
    <citation type="journal article" date="2020" name="Genomics">
        <title>Complete, high-quality genomes from long-read metagenomic sequencing of two wolf lichen thalli reveals enigmatic genome architecture.</title>
        <authorList>
            <person name="McKenzie S.K."/>
            <person name="Walston R.F."/>
            <person name="Allen J.L."/>
        </authorList>
    </citation>
    <scope>NUCLEOTIDE SEQUENCE [LARGE SCALE GENOMIC DNA]</scope>
    <source>
        <strain evidence="7">WasteWater2</strain>
    </source>
</reference>
<dbReference type="InterPro" id="IPR040454">
    <property type="entry name" value="TF_IIIC_Tfc1/Sfc1"/>
</dbReference>